<name>A0A098QW37_9SPIO</name>
<evidence type="ECO:0000256" key="3">
    <source>
        <dbReference type="ARBA" id="ARBA00022801"/>
    </source>
</evidence>
<dbReference type="eggNOG" id="COG0295">
    <property type="taxonomic scope" value="Bacteria"/>
</dbReference>
<dbReference type="GO" id="GO:0004126">
    <property type="term" value="F:cytidine deaminase activity"/>
    <property type="evidence" value="ECO:0007669"/>
    <property type="project" value="TreeGrafter"/>
</dbReference>
<dbReference type="GO" id="GO:0072527">
    <property type="term" value="P:pyrimidine-containing compound metabolic process"/>
    <property type="evidence" value="ECO:0007669"/>
    <property type="project" value="UniProtKB-ARBA"/>
</dbReference>
<evidence type="ECO:0000313" key="6">
    <source>
        <dbReference type="EMBL" id="KGE70717.1"/>
    </source>
</evidence>
<dbReference type="STRING" id="1480694.DC28_14530"/>
<keyword evidence="4" id="KW-0862">Zinc</keyword>
<comment type="caution">
    <text evidence="6">The sequence shown here is derived from an EMBL/GenBank/DDBJ whole genome shotgun (WGS) entry which is preliminary data.</text>
</comment>
<dbReference type="GO" id="GO:0008270">
    <property type="term" value="F:zinc ion binding"/>
    <property type="evidence" value="ECO:0007669"/>
    <property type="project" value="InterPro"/>
</dbReference>
<keyword evidence="7" id="KW-1185">Reference proteome</keyword>
<dbReference type="NCBIfam" id="NF004064">
    <property type="entry name" value="PRK05578.1"/>
    <property type="match status" value="1"/>
</dbReference>
<comment type="similarity">
    <text evidence="1">Belongs to the cytidine and deoxycytidylate deaminase family.</text>
</comment>
<sequence>MASEARQHAYVPYSGFAVGFALHLGDSDGIHQFMPGVNVENISYGATICAERSALVAAISRFGSRSFDYGVLVTDADPPALPCALCLQVISELCGPAFRLVICDLTGPRNIYRLEELLPHRFETFPGAPTTS</sequence>
<dbReference type="Gene3D" id="3.40.140.10">
    <property type="entry name" value="Cytidine Deaminase, domain 2"/>
    <property type="match status" value="1"/>
</dbReference>
<dbReference type="SUPFAM" id="SSF53927">
    <property type="entry name" value="Cytidine deaminase-like"/>
    <property type="match status" value="1"/>
</dbReference>
<dbReference type="GO" id="GO:0005829">
    <property type="term" value="C:cytosol"/>
    <property type="evidence" value="ECO:0007669"/>
    <property type="project" value="TreeGrafter"/>
</dbReference>
<dbReference type="CDD" id="cd01283">
    <property type="entry name" value="cytidine_deaminase"/>
    <property type="match status" value="1"/>
</dbReference>
<dbReference type="GO" id="GO:0042802">
    <property type="term" value="F:identical protein binding"/>
    <property type="evidence" value="ECO:0007669"/>
    <property type="project" value="UniProtKB-ARBA"/>
</dbReference>
<reference evidence="6 7" key="1">
    <citation type="submission" date="2014-05" db="EMBL/GenBank/DDBJ databases">
        <title>De novo Genome Sequence of Spirocheata sp.</title>
        <authorList>
            <person name="Shivani Y."/>
            <person name="Subhash Y."/>
            <person name="Tushar L."/>
            <person name="Sasikala C."/>
            <person name="Ramana C.V."/>
        </authorList>
    </citation>
    <scope>NUCLEOTIDE SEQUENCE [LARGE SCALE GENOMIC DNA]</scope>
    <source>
        <strain evidence="6 7">JC230</strain>
    </source>
</reference>
<dbReference type="PANTHER" id="PTHR11644:SF2">
    <property type="entry name" value="CYTIDINE DEAMINASE"/>
    <property type="match status" value="1"/>
</dbReference>
<dbReference type="EMBL" id="JNUP01000072">
    <property type="protein sequence ID" value="KGE70717.1"/>
    <property type="molecule type" value="Genomic_DNA"/>
</dbReference>
<dbReference type="InterPro" id="IPR002125">
    <property type="entry name" value="CMP_dCMP_dom"/>
</dbReference>
<evidence type="ECO:0000313" key="7">
    <source>
        <dbReference type="Proteomes" id="UP000029692"/>
    </source>
</evidence>
<feature type="domain" description="CMP/dCMP-type deaminase" evidence="5">
    <location>
        <begin position="1"/>
        <end position="125"/>
    </location>
</feature>
<evidence type="ECO:0000256" key="1">
    <source>
        <dbReference type="ARBA" id="ARBA00006576"/>
    </source>
</evidence>
<dbReference type="InterPro" id="IPR050202">
    <property type="entry name" value="Cyt/Deoxycyt_deaminase"/>
</dbReference>
<dbReference type="InterPro" id="IPR016192">
    <property type="entry name" value="APOBEC/CMP_deaminase_Zn-bd"/>
</dbReference>
<keyword evidence="3" id="KW-0378">Hydrolase</keyword>
<organism evidence="6 7">
    <name type="scientific">Spirochaeta lutea</name>
    <dbReference type="NCBI Taxonomy" id="1480694"/>
    <lineage>
        <taxon>Bacteria</taxon>
        <taxon>Pseudomonadati</taxon>
        <taxon>Spirochaetota</taxon>
        <taxon>Spirochaetia</taxon>
        <taxon>Spirochaetales</taxon>
        <taxon>Spirochaetaceae</taxon>
        <taxon>Spirochaeta</taxon>
    </lineage>
</organism>
<dbReference type="PROSITE" id="PS51747">
    <property type="entry name" value="CYT_DCMP_DEAMINASES_2"/>
    <property type="match status" value="1"/>
</dbReference>
<dbReference type="Proteomes" id="UP000029692">
    <property type="component" value="Unassembled WGS sequence"/>
</dbReference>
<dbReference type="Pfam" id="PF00383">
    <property type="entry name" value="dCMP_cyt_deam_1"/>
    <property type="match status" value="1"/>
</dbReference>
<keyword evidence="2" id="KW-0479">Metal-binding</keyword>
<dbReference type="GO" id="GO:0055086">
    <property type="term" value="P:nucleobase-containing small molecule metabolic process"/>
    <property type="evidence" value="ECO:0007669"/>
    <property type="project" value="UniProtKB-ARBA"/>
</dbReference>
<dbReference type="InterPro" id="IPR016193">
    <property type="entry name" value="Cytidine_deaminase-like"/>
</dbReference>
<dbReference type="PANTHER" id="PTHR11644">
    <property type="entry name" value="CYTIDINE DEAMINASE"/>
    <property type="match status" value="1"/>
</dbReference>
<protein>
    <recommendedName>
        <fullName evidence="5">CMP/dCMP-type deaminase domain-containing protein</fullName>
    </recommendedName>
</protein>
<evidence type="ECO:0000256" key="4">
    <source>
        <dbReference type="ARBA" id="ARBA00022833"/>
    </source>
</evidence>
<proteinExistence type="inferred from homology"/>
<accession>A0A098QW37</accession>
<dbReference type="PROSITE" id="PS00903">
    <property type="entry name" value="CYT_DCMP_DEAMINASES_1"/>
    <property type="match status" value="1"/>
</dbReference>
<evidence type="ECO:0000259" key="5">
    <source>
        <dbReference type="PROSITE" id="PS51747"/>
    </source>
</evidence>
<evidence type="ECO:0000256" key="2">
    <source>
        <dbReference type="ARBA" id="ARBA00022723"/>
    </source>
</evidence>
<dbReference type="AlphaFoldDB" id="A0A098QW37"/>
<gene>
    <name evidence="6" type="ORF">DC28_14530</name>
</gene>